<dbReference type="SUPFAM" id="SSF55811">
    <property type="entry name" value="Nudix"/>
    <property type="match status" value="1"/>
</dbReference>
<comment type="catalytic activity">
    <reaction evidence="1 13">
        <text>Hydrolyzes free adenine bases from 7,8-dihydro-8-oxoguanine:adenine mismatched double-stranded DNA, leaving an apurinic site.</text>
        <dbReference type="EC" id="3.2.2.31"/>
    </reaction>
</comment>
<dbReference type="Gene3D" id="3.90.79.10">
    <property type="entry name" value="Nucleoside Triphosphate Pyrophosphohydrolase"/>
    <property type="match status" value="1"/>
</dbReference>
<dbReference type="EC" id="3.2.2.31" evidence="3 13"/>
<dbReference type="Pfam" id="PF00730">
    <property type="entry name" value="HhH-GPD"/>
    <property type="match status" value="1"/>
</dbReference>
<reference evidence="15" key="2">
    <citation type="submission" date="2021-04" db="EMBL/GenBank/DDBJ databases">
        <authorList>
            <person name="Gilroy R."/>
        </authorList>
    </citation>
    <scope>NUCLEOTIDE SEQUENCE</scope>
    <source>
        <strain evidence="15">3436</strain>
    </source>
</reference>
<keyword evidence="8" id="KW-0378">Hydrolase</keyword>
<evidence type="ECO:0000313" key="16">
    <source>
        <dbReference type="Proteomes" id="UP000824031"/>
    </source>
</evidence>
<evidence type="ECO:0000256" key="7">
    <source>
        <dbReference type="ARBA" id="ARBA00022763"/>
    </source>
</evidence>
<evidence type="ECO:0000256" key="2">
    <source>
        <dbReference type="ARBA" id="ARBA00008343"/>
    </source>
</evidence>
<dbReference type="InterPro" id="IPR003651">
    <property type="entry name" value="Endonuclease3_FeS-loop_motif"/>
</dbReference>
<dbReference type="CDD" id="cd00056">
    <property type="entry name" value="ENDO3c"/>
    <property type="match status" value="1"/>
</dbReference>
<dbReference type="SMART" id="SM00525">
    <property type="entry name" value="FES"/>
    <property type="match status" value="1"/>
</dbReference>
<keyword evidence="6" id="KW-0479">Metal-binding</keyword>
<dbReference type="CDD" id="cd03431">
    <property type="entry name" value="NUDIX_DNA_Glycosylase_C-MutY"/>
    <property type="match status" value="1"/>
</dbReference>
<dbReference type="GO" id="GO:0006284">
    <property type="term" value="P:base-excision repair"/>
    <property type="evidence" value="ECO:0007669"/>
    <property type="project" value="UniProtKB-UniRule"/>
</dbReference>
<keyword evidence="12 13" id="KW-0326">Glycosidase</keyword>
<evidence type="ECO:0000256" key="5">
    <source>
        <dbReference type="ARBA" id="ARBA00022485"/>
    </source>
</evidence>
<dbReference type="GO" id="GO:0006298">
    <property type="term" value="P:mismatch repair"/>
    <property type="evidence" value="ECO:0007669"/>
    <property type="project" value="TreeGrafter"/>
</dbReference>
<evidence type="ECO:0000256" key="8">
    <source>
        <dbReference type="ARBA" id="ARBA00022801"/>
    </source>
</evidence>
<keyword evidence="10" id="KW-0411">Iron-sulfur</keyword>
<dbReference type="GO" id="GO:0035485">
    <property type="term" value="F:adenine/guanine mispair binding"/>
    <property type="evidence" value="ECO:0007669"/>
    <property type="project" value="TreeGrafter"/>
</dbReference>
<dbReference type="AlphaFoldDB" id="A0A9D2F406"/>
<dbReference type="Gene3D" id="1.10.340.30">
    <property type="entry name" value="Hypothetical protein, domain 2"/>
    <property type="match status" value="1"/>
</dbReference>
<dbReference type="GO" id="GO:0034039">
    <property type="term" value="F:8-oxo-7,8-dihydroguanine DNA N-glycosylase activity"/>
    <property type="evidence" value="ECO:0007669"/>
    <property type="project" value="TreeGrafter"/>
</dbReference>
<comment type="cofactor">
    <cofactor evidence="13">
        <name>[4Fe-4S] cluster</name>
        <dbReference type="ChEBI" id="CHEBI:49883"/>
    </cofactor>
    <text evidence="13">Binds 1 [4Fe-4S] cluster.</text>
</comment>
<dbReference type="SMART" id="SM00478">
    <property type="entry name" value="ENDO3c"/>
    <property type="match status" value="1"/>
</dbReference>
<dbReference type="EMBL" id="DXBO01000121">
    <property type="protein sequence ID" value="HIZ48662.1"/>
    <property type="molecule type" value="Genomic_DNA"/>
</dbReference>
<evidence type="ECO:0000256" key="13">
    <source>
        <dbReference type="RuleBase" id="RU365096"/>
    </source>
</evidence>
<organism evidence="15 16">
    <name type="scientific">Candidatus Gemmiger excrementavium</name>
    <dbReference type="NCBI Taxonomy" id="2838608"/>
    <lineage>
        <taxon>Bacteria</taxon>
        <taxon>Bacillati</taxon>
        <taxon>Bacillota</taxon>
        <taxon>Clostridia</taxon>
        <taxon>Eubacteriales</taxon>
        <taxon>Gemmiger</taxon>
    </lineage>
</organism>
<keyword evidence="7 13" id="KW-0227">DNA damage</keyword>
<proteinExistence type="inferred from homology"/>
<name>A0A9D2F406_9FIRM</name>
<dbReference type="Gene3D" id="1.10.1670.10">
    <property type="entry name" value="Helix-hairpin-Helix base-excision DNA repair enzymes (C-terminal)"/>
    <property type="match status" value="1"/>
</dbReference>
<dbReference type="Pfam" id="PF00633">
    <property type="entry name" value="HHH"/>
    <property type="match status" value="1"/>
</dbReference>
<keyword evidence="5" id="KW-0004">4Fe-4S</keyword>
<sequence>MRPIAPPLLQWFQANKRLLPFRQEPSAYHIWVSEIMLQQTRVAAAIPYYNRFIAALPDPAALAACEPDALRKLWQGLGYYNRVNNMQKAARVVCQQYGGDLPADYDALRALPGIGDYTAGAIASIAFGIPVPAVDGNVLRVFARLYNDDSDIMQPATKRLFTERVVEQMPKDAPGPYNEALMELGALICIPGTPHCETCPLADRCQGYAAGRQGDLPVKPAPKAKTPVAVTVALVHSPAGVLLQRRPAKGLLAGLWQPAAWEGDLTQAELAAELAKIGVQATWGEALPPARHVFTHKIWNLGGWRAEASVCDLPEGWAWAAPDQLEHTYPVPNAFAAYMQK</sequence>
<evidence type="ECO:0000256" key="1">
    <source>
        <dbReference type="ARBA" id="ARBA00000843"/>
    </source>
</evidence>
<dbReference type="InterPro" id="IPR003265">
    <property type="entry name" value="HhH-GPD_domain"/>
</dbReference>
<evidence type="ECO:0000256" key="10">
    <source>
        <dbReference type="ARBA" id="ARBA00023014"/>
    </source>
</evidence>
<comment type="similarity">
    <text evidence="2 13">Belongs to the Nth/MutY family.</text>
</comment>
<dbReference type="InterPro" id="IPR044298">
    <property type="entry name" value="MIG/MutY"/>
</dbReference>
<dbReference type="GO" id="GO:0051539">
    <property type="term" value="F:4 iron, 4 sulfur cluster binding"/>
    <property type="evidence" value="ECO:0007669"/>
    <property type="project" value="UniProtKB-UniRule"/>
</dbReference>
<dbReference type="Pfam" id="PF14815">
    <property type="entry name" value="NUDIX_4"/>
    <property type="match status" value="1"/>
</dbReference>
<dbReference type="SUPFAM" id="SSF48150">
    <property type="entry name" value="DNA-glycosylase"/>
    <property type="match status" value="1"/>
</dbReference>
<reference evidence="15" key="1">
    <citation type="journal article" date="2021" name="PeerJ">
        <title>Extensive microbial diversity within the chicken gut microbiome revealed by metagenomics and culture.</title>
        <authorList>
            <person name="Gilroy R."/>
            <person name="Ravi A."/>
            <person name="Getino M."/>
            <person name="Pursley I."/>
            <person name="Horton D.L."/>
            <person name="Alikhan N.F."/>
            <person name="Baker D."/>
            <person name="Gharbi K."/>
            <person name="Hall N."/>
            <person name="Watson M."/>
            <person name="Adriaenssens E.M."/>
            <person name="Foster-Nyarko E."/>
            <person name="Jarju S."/>
            <person name="Secka A."/>
            <person name="Antonio M."/>
            <person name="Oren A."/>
            <person name="Chaudhuri R.R."/>
            <person name="La Ragione R."/>
            <person name="Hildebrand F."/>
            <person name="Pallen M.J."/>
        </authorList>
    </citation>
    <scope>NUCLEOTIDE SEQUENCE</scope>
    <source>
        <strain evidence="15">3436</strain>
    </source>
</reference>
<dbReference type="GO" id="GO:0032357">
    <property type="term" value="F:oxidized purine DNA binding"/>
    <property type="evidence" value="ECO:0007669"/>
    <property type="project" value="TreeGrafter"/>
</dbReference>
<dbReference type="GO" id="GO:0046872">
    <property type="term" value="F:metal ion binding"/>
    <property type="evidence" value="ECO:0007669"/>
    <property type="project" value="UniProtKB-UniRule"/>
</dbReference>
<evidence type="ECO:0000313" key="15">
    <source>
        <dbReference type="EMBL" id="HIZ48662.1"/>
    </source>
</evidence>
<evidence type="ECO:0000256" key="11">
    <source>
        <dbReference type="ARBA" id="ARBA00023204"/>
    </source>
</evidence>
<dbReference type="InterPro" id="IPR011257">
    <property type="entry name" value="DNA_glycosylase"/>
</dbReference>
<dbReference type="InterPro" id="IPR015797">
    <property type="entry name" value="NUDIX_hydrolase-like_dom_sf"/>
</dbReference>
<feature type="domain" description="HhH-GPD" evidence="14">
    <location>
        <begin position="36"/>
        <end position="187"/>
    </location>
</feature>
<evidence type="ECO:0000256" key="12">
    <source>
        <dbReference type="ARBA" id="ARBA00023295"/>
    </source>
</evidence>
<dbReference type="PROSITE" id="PS01155">
    <property type="entry name" value="ENDONUCLEASE_III_2"/>
    <property type="match status" value="1"/>
</dbReference>
<dbReference type="InterPro" id="IPR000445">
    <property type="entry name" value="HhH_motif"/>
</dbReference>
<comment type="function">
    <text evidence="13">Adenine glycosylase active on G-A mispairs.</text>
</comment>
<dbReference type="InterPro" id="IPR029119">
    <property type="entry name" value="MutY_C"/>
</dbReference>
<dbReference type="InterPro" id="IPR023170">
    <property type="entry name" value="HhH_base_excis_C"/>
</dbReference>
<keyword evidence="11" id="KW-0234">DNA repair</keyword>
<dbReference type="PANTHER" id="PTHR42944">
    <property type="entry name" value="ADENINE DNA GLYCOSYLASE"/>
    <property type="match status" value="1"/>
</dbReference>
<evidence type="ECO:0000256" key="4">
    <source>
        <dbReference type="ARBA" id="ARBA00022023"/>
    </source>
</evidence>
<dbReference type="PANTHER" id="PTHR42944:SF1">
    <property type="entry name" value="ADENINE DNA GLYCOSYLASE"/>
    <property type="match status" value="1"/>
</dbReference>
<accession>A0A9D2F406</accession>
<protein>
    <recommendedName>
        <fullName evidence="4 13">Adenine DNA glycosylase</fullName>
        <ecNumber evidence="3 13">3.2.2.31</ecNumber>
    </recommendedName>
</protein>
<evidence type="ECO:0000259" key="14">
    <source>
        <dbReference type="SMART" id="SM00478"/>
    </source>
</evidence>
<dbReference type="GO" id="GO:0000701">
    <property type="term" value="F:purine-specific mismatch base pair DNA N-glycosylase activity"/>
    <property type="evidence" value="ECO:0007669"/>
    <property type="project" value="UniProtKB-EC"/>
</dbReference>
<comment type="caution">
    <text evidence="15">The sequence shown here is derived from an EMBL/GenBank/DDBJ whole genome shotgun (WGS) entry which is preliminary data.</text>
</comment>
<evidence type="ECO:0000256" key="3">
    <source>
        <dbReference type="ARBA" id="ARBA00012045"/>
    </source>
</evidence>
<keyword evidence="9 13" id="KW-0408">Iron</keyword>
<dbReference type="InterPro" id="IPR004036">
    <property type="entry name" value="Endonuclease-III-like_CS2"/>
</dbReference>
<dbReference type="Proteomes" id="UP000824031">
    <property type="component" value="Unassembled WGS sequence"/>
</dbReference>
<evidence type="ECO:0000256" key="6">
    <source>
        <dbReference type="ARBA" id="ARBA00022723"/>
    </source>
</evidence>
<evidence type="ECO:0000256" key="9">
    <source>
        <dbReference type="ARBA" id="ARBA00023004"/>
    </source>
</evidence>
<gene>
    <name evidence="15" type="ORF">H9810_08095</name>
</gene>